<sequence length="73" mass="8474">MYPVLKCVKGNWGSSATTSSRRERERTQQHQLEQRIQHEPVVDEWEEEAQAEDENMVDVGGKKESKIISPEFT</sequence>
<protein>
    <submittedName>
        <fullName evidence="2">Uncharacterized protein</fullName>
    </submittedName>
</protein>
<accession>A0A2Z6NGR7</accession>
<dbReference type="EMBL" id="DF973954">
    <property type="protein sequence ID" value="GAU43046.1"/>
    <property type="molecule type" value="Genomic_DNA"/>
</dbReference>
<feature type="compositionally biased region" description="Basic and acidic residues" evidence="1">
    <location>
        <begin position="20"/>
        <end position="34"/>
    </location>
</feature>
<name>A0A2Z6NGR7_TRISU</name>
<gene>
    <name evidence="2" type="ORF">TSUD_329440</name>
</gene>
<feature type="compositionally biased region" description="Acidic residues" evidence="1">
    <location>
        <begin position="47"/>
        <end position="56"/>
    </location>
</feature>
<feature type="region of interest" description="Disordered" evidence="1">
    <location>
        <begin position="47"/>
        <end position="73"/>
    </location>
</feature>
<dbReference type="Proteomes" id="UP000242715">
    <property type="component" value="Unassembled WGS sequence"/>
</dbReference>
<reference evidence="3" key="1">
    <citation type="journal article" date="2017" name="Front. Plant Sci.">
        <title>Climate Clever Clovers: New Paradigm to Reduce the Environmental Footprint of Ruminants by Breeding Low Methanogenic Forages Utilizing Haplotype Variation.</title>
        <authorList>
            <person name="Kaur P."/>
            <person name="Appels R."/>
            <person name="Bayer P.E."/>
            <person name="Keeble-Gagnere G."/>
            <person name="Wang J."/>
            <person name="Hirakawa H."/>
            <person name="Shirasawa K."/>
            <person name="Vercoe P."/>
            <person name="Stefanova K."/>
            <person name="Durmic Z."/>
            <person name="Nichols P."/>
            <person name="Revell C."/>
            <person name="Isobe S.N."/>
            <person name="Edwards D."/>
            <person name="Erskine W."/>
        </authorList>
    </citation>
    <scope>NUCLEOTIDE SEQUENCE [LARGE SCALE GENOMIC DNA]</scope>
    <source>
        <strain evidence="3">cv. Daliak</strain>
    </source>
</reference>
<proteinExistence type="predicted"/>
<evidence type="ECO:0000313" key="3">
    <source>
        <dbReference type="Proteomes" id="UP000242715"/>
    </source>
</evidence>
<keyword evidence="3" id="KW-1185">Reference proteome</keyword>
<organism evidence="2 3">
    <name type="scientific">Trifolium subterraneum</name>
    <name type="common">Subterranean clover</name>
    <dbReference type="NCBI Taxonomy" id="3900"/>
    <lineage>
        <taxon>Eukaryota</taxon>
        <taxon>Viridiplantae</taxon>
        <taxon>Streptophyta</taxon>
        <taxon>Embryophyta</taxon>
        <taxon>Tracheophyta</taxon>
        <taxon>Spermatophyta</taxon>
        <taxon>Magnoliopsida</taxon>
        <taxon>eudicotyledons</taxon>
        <taxon>Gunneridae</taxon>
        <taxon>Pentapetalae</taxon>
        <taxon>rosids</taxon>
        <taxon>fabids</taxon>
        <taxon>Fabales</taxon>
        <taxon>Fabaceae</taxon>
        <taxon>Papilionoideae</taxon>
        <taxon>50 kb inversion clade</taxon>
        <taxon>NPAAA clade</taxon>
        <taxon>Hologalegina</taxon>
        <taxon>IRL clade</taxon>
        <taxon>Trifolieae</taxon>
        <taxon>Trifolium</taxon>
    </lineage>
</organism>
<feature type="region of interest" description="Disordered" evidence="1">
    <location>
        <begin position="12"/>
        <end position="34"/>
    </location>
</feature>
<evidence type="ECO:0000256" key="1">
    <source>
        <dbReference type="SAM" id="MobiDB-lite"/>
    </source>
</evidence>
<dbReference type="AlphaFoldDB" id="A0A2Z6NGR7"/>
<evidence type="ECO:0000313" key="2">
    <source>
        <dbReference type="EMBL" id="GAU43046.1"/>
    </source>
</evidence>